<gene>
    <name evidence="3" type="ORF">C7K55_11270</name>
</gene>
<evidence type="ECO:0000256" key="1">
    <source>
        <dbReference type="SAM" id="Coils"/>
    </source>
</evidence>
<comment type="caution">
    <text evidence="3">The sequence shown here is derived from an EMBL/GenBank/DDBJ whole genome shotgun (WGS) entry which is preliminary data.</text>
</comment>
<proteinExistence type="predicted"/>
<dbReference type="EMBL" id="PXXO01000014">
    <property type="protein sequence ID" value="PSJ04233.1"/>
    <property type="molecule type" value="Genomic_DNA"/>
</dbReference>
<evidence type="ECO:0000313" key="4">
    <source>
        <dbReference type="Proteomes" id="UP000243002"/>
    </source>
</evidence>
<keyword evidence="4" id="KW-1185">Reference proteome</keyword>
<feature type="coiled-coil region" evidence="1">
    <location>
        <begin position="61"/>
        <end position="88"/>
    </location>
</feature>
<evidence type="ECO:0000313" key="3">
    <source>
        <dbReference type="EMBL" id="PSJ04233.1"/>
    </source>
</evidence>
<evidence type="ECO:0000256" key="2">
    <source>
        <dbReference type="SAM" id="MobiDB-lite"/>
    </source>
</evidence>
<feature type="region of interest" description="Disordered" evidence="2">
    <location>
        <begin position="116"/>
        <end position="137"/>
    </location>
</feature>
<dbReference type="OrthoDB" id="565150at2"/>
<dbReference type="AlphaFoldDB" id="A0A2P7MSN5"/>
<keyword evidence="1" id="KW-0175">Coiled coil</keyword>
<organism evidence="3 4">
    <name type="scientific">Cyanobium usitatum str. Tous</name>
    <dbReference type="NCBI Taxonomy" id="2116684"/>
    <lineage>
        <taxon>Bacteria</taxon>
        <taxon>Bacillati</taxon>
        <taxon>Cyanobacteriota</taxon>
        <taxon>Cyanophyceae</taxon>
        <taxon>Synechococcales</taxon>
        <taxon>Prochlorococcaceae</taxon>
        <taxon>Cyanobium</taxon>
    </lineage>
</organism>
<accession>A0A2P7MSN5</accession>
<protein>
    <recommendedName>
        <fullName evidence="5">Chemotaxis protein</fullName>
    </recommendedName>
</protein>
<reference evidence="3 4" key="1">
    <citation type="journal article" date="2018" name="Environ. Microbiol.">
        <title>Ecological and genomic features of two widespread freshwater picocyanobacteria.</title>
        <authorList>
            <person name="Cabello-Yeves P.J."/>
            <person name="Picazo A."/>
            <person name="Camacho A."/>
            <person name="Callieri C."/>
            <person name="Rosselli R."/>
            <person name="Roda-Garcia J.J."/>
            <person name="Coutinho F.H."/>
            <person name="Rodriguez-Valera F."/>
        </authorList>
    </citation>
    <scope>NUCLEOTIDE SEQUENCE [LARGE SCALE GENOMIC DNA]</scope>
    <source>
        <strain evidence="3 4">Tous</strain>
    </source>
</reference>
<dbReference type="RefSeq" id="WP_106632830.1">
    <property type="nucleotide sequence ID" value="NZ_PXXO01000014.1"/>
</dbReference>
<sequence>MAVELKVADCTQRLADQLQTLSEVAEAITFRLLELEERLAAQELRLEPLLEGQAGSQGVLSDETELRLDDTEDRLARLEALLKGIENQGVGRHLRPVAAPQLAHAQEALQDSFLDDSLAEEPFLDEEEQPFLDELSA</sequence>
<name>A0A2P7MSN5_9CYAN</name>
<evidence type="ECO:0008006" key="5">
    <source>
        <dbReference type="Google" id="ProtNLM"/>
    </source>
</evidence>
<dbReference type="Proteomes" id="UP000243002">
    <property type="component" value="Unassembled WGS sequence"/>
</dbReference>